<dbReference type="Proteomes" id="UP000245523">
    <property type="component" value="Unassembled WGS sequence"/>
</dbReference>
<evidence type="ECO:0000259" key="12">
    <source>
        <dbReference type="PROSITE" id="PS51194"/>
    </source>
</evidence>
<dbReference type="EMBL" id="QGHD01000001">
    <property type="protein sequence ID" value="PWL04018.1"/>
    <property type="molecule type" value="Genomic_DNA"/>
</dbReference>
<feature type="region of interest" description="Disordered" evidence="10">
    <location>
        <begin position="321"/>
        <end position="342"/>
    </location>
</feature>
<dbReference type="SMART" id="SM00487">
    <property type="entry name" value="DEXDc"/>
    <property type="match status" value="1"/>
</dbReference>
<sequence length="619" mass="69584">MFEEEKYKPAIGVQVALNFLLKASQVVKKFLNMAPMNPEGAIIVQSNLEILVEVHNPHYIEARDAIAPFTELVKSPEHLHTYRISHLSLWNAASTGLSADDVIQRLENQSKYPLPESVVTEIQEYMSRYGMLRLVKREKGLCLEATDVALFKEVCKLPNVGDCLIEFEGEDKVYVDPNKRGILKMSLTLNGFPVEDIAGYVSGDPLQIELRKETLSGKELKLRDYQREAAEIFYASGSEKGGSGVIVLPCGSGKTVIGMATMALMKTRTLILTPNISSARQWIREILDKTTLTADQVREYSGDVKEIGPVTVATYQILTQRKRTKKSEEESETSEETEEKKSEDKALVNFPLFSEHKWGLMIYDEVHLLPAPVFRFSAEMQATRRLGLTATLVREDGKETEVFSLIGPKKFDLPWKVLESQGWIATADCAEIRVAMNPELKMKYALAPTREKINIASMNPQKDDVVESLIAKYNEPEDRILIIGQYIEQLNTLSEKLGIPLITGKTPNKERDKLYAAFRNGSLRNLMVSKVGNFAIDLPDASILIQISGTFGSRQEEAQRLGRVLRPKEDGRPAHFFSLVTKDSKEQEFSMNRQLFLTEQGYAYKIMNYVGGEIVAAGK</sequence>
<dbReference type="Pfam" id="PF16203">
    <property type="entry name" value="ERCC3_RAD25_C"/>
    <property type="match status" value="1"/>
</dbReference>
<dbReference type="InterPro" id="IPR032830">
    <property type="entry name" value="XPB/Ssl2_N"/>
</dbReference>
<comment type="caution">
    <text evidence="13">The sequence shown here is derived from an EMBL/GenBank/DDBJ whole genome shotgun (WGS) entry which is preliminary data.</text>
</comment>
<dbReference type="Pfam" id="PF13625">
    <property type="entry name" value="Helicase_C_3"/>
    <property type="match status" value="1"/>
</dbReference>
<feature type="domain" description="Helicase C-terminal" evidence="12">
    <location>
        <begin position="465"/>
        <end position="619"/>
    </location>
</feature>
<feature type="domain" description="Helicase ATP-binding" evidence="11">
    <location>
        <begin position="235"/>
        <end position="410"/>
    </location>
</feature>
<keyword evidence="3" id="KW-0378">Hydrolase</keyword>
<dbReference type="PRINTS" id="PR00851">
    <property type="entry name" value="XRODRMPGMNTB"/>
</dbReference>
<evidence type="ECO:0000313" key="14">
    <source>
        <dbReference type="Proteomes" id="UP000245523"/>
    </source>
</evidence>
<dbReference type="Pfam" id="PF04851">
    <property type="entry name" value="ResIII"/>
    <property type="match status" value="1"/>
</dbReference>
<protein>
    <recommendedName>
        <fullName evidence="8">DNA 3'-5' helicase</fullName>
        <ecNumber evidence="8">5.6.2.4</ecNumber>
    </recommendedName>
</protein>
<evidence type="ECO:0000256" key="7">
    <source>
        <dbReference type="ARBA" id="ARBA00034617"/>
    </source>
</evidence>
<keyword evidence="14" id="KW-1185">Reference proteome</keyword>
<evidence type="ECO:0000256" key="2">
    <source>
        <dbReference type="ARBA" id="ARBA00022741"/>
    </source>
</evidence>
<dbReference type="PROSITE" id="PS51192">
    <property type="entry name" value="HELICASE_ATP_BIND_1"/>
    <property type="match status" value="1"/>
</dbReference>
<dbReference type="InterPro" id="IPR006935">
    <property type="entry name" value="Helicase/UvrB_N"/>
</dbReference>
<keyword evidence="6" id="KW-0413">Isomerase</keyword>
<organism evidence="13 14">
    <name type="scientific">Hallerella porci</name>
    <dbReference type="NCBI Taxonomy" id="1945871"/>
    <lineage>
        <taxon>Bacteria</taxon>
        <taxon>Pseudomonadati</taxon>
        <taxon>Fibrobacterota</taxon>
        <taxon>Fibrobacteria</taxon>
        <taxon>Fibrobacterales</taxon>
        <taxon>Fibrobacteraceae</taxon>
        <taxon>Hallerella</taxon>
    </lineage>
</organism>
<gene>
    <name evidence="13" type="ORF">B0H50_10129</name>
</gene>
<evidence type="ECO:0000256" key="10">
    <source>
        <dbReference type="SAM" id="MobiDB-lite"/>
    </source>
</evidence>
<keyword evidence="2" id="KW-0547">Nucleotide-binding</keyword>
<name>A0ABX5LSV5_9BACT</name>
<dbReference type="PANTHER" id="PTHR11274">
    <property type="entry name" value="RAD25/XP-B DNA REPAIR HELICASE"/>
    <property type="match status" value="1"/>
</dbReference>
<dbReference type="EC" id="5.6.2.4" evidence="8"/>
<accession>A0ABX5LSV5</accession>
<dbReference type="PANTHER" id="PTHR11274:SF0">
    <property type="entry name" value="GENERAL TRANSCRIPTION AND DNA REPAIR FACTOR IIH HELICASE SUBUNIT XPB"/>
    <property type="match status" value="1"/>
</dbReference>
<evidence type="ECO:0000256" key="1">
    <source>
        <dbReference type="ARBA" id="ARBA00006637"/>
    </source>
</evidence>
<dbReference type="InterPro" id="IPR050615">
    <property type="entry name" value="ATP-dep_DNA_Helicase"/>
</dbReference>
<dbReference type="CDD" id="cd18789">
    <property type="entry name" value="SF2_C_XPB"/>
    <property type="match status" value="1"/>
</dbReference>
<dbReference type="InterPro" id="IPR032438">
    <property type="entry name" value="ERCC3_RAD25_C"/>
</dbReference>
<dbReference type="InterPro" id="IPR027417">
    <property type="entry name" value="P-loop_NTPase"/>
</dbReference>
<dbReference type="SMART" id="SM00490">
    <property type="entry name" value="HELICc"/>
    <property type="match status" value="1"/>
</dbReference>
<dbReference type="NCBIfam" id="NF045503">
    <property type="entry name" value="repair_heli_XPB"/>
    <property type="match status" value="1"/>
</dbReference>
<evidence type="ECO:0000256" key="3">
    <source>
        <dbReference type="ARBA" id="ARBA00022801"/>
    </source>
</evidence>
<dbReference type="PROSITE" id="PS51194">
    <property type="entry name" value="HELICASE_CTER"/>
    <property type="match status" value="1"/>
</dbReference>
<dbReference type="InterPro" id="IPR014001">
    <property type="entry name" value="Helicase_ATP-bd"/>
</dbReference>
<keyword evidence="5" id="KW-0067">ATP-binding</keyword>
<comment type="similarity">
    <text evidence="1">Belongs to the helicase family. RAD25/XPB subfamily.</text>
</comment>
<comment type="catalytic activity">
    <reaction evidence="7">
        <text>Couples ATP hydrolysis with the unwinding of duplex DNA by translocating in the 3'-5' direction.</text>
        <dbReference type="EC" id="5.6.2.4"/>
    </reaction>
</comment>
<evidence type="ECO:0000256" key="5">
    <source>
        <dbReference type="ARBA" id="ARBA00022840"/>
    </source>
</evidence>
<dbReference type="InterPro" id="IPR001650">
    <property type="entry name" value="Helicase_C-like"/>
</dbReference>
<evidence type="ECO:0000256" key="8">
    <source>
        <dbReference type="ARBA" id="ARBA00034808"/>
    </source>
</evidence>
<dbReference type="Gene3D" id="3.40.50.300">
    <property type="entry name" value="P-loop containing nucleotide triphosphate hydrolases"/>
    <property type="match status" value="2"/>
</dbReference>
<evidence type="ECO:0000256" key="9">
    <source>
        <dbReference type="ARBA" id="ARBA00048988"/>
    </source>
</evidence>
<reference evidence="13 14" key="1">
    <citation type="submission" date="2018-05" db="EMBL/GenBank/DDBJ databases">
        <title>Animal gut microbial communities from fecal samples from Wisconsin, USA.</title>
        <authorList>
            <person name="Neumann A."/>
        </authorList>
    </citation>
    <scope>NUCLEOTIDE SEQUENCE [LARGE SCALE GENOMIC DNA]</scope>
    <source>
        <strain evidence="13 14">UWS4</strain>
    </source>
</reference>
<evidence type="ECO:0000256" key="4">
    <source>
        <dbReference type="ARBA" id="ARBA00022806"/>
    </source>
</evidence>
<evidence type="ECO:0000259" key="11">
    <source>
        <dbReference type="PROSITE" id="PS51192"/>
    </source>
</evidence>
<comment type="catalytic activity">
    <reaction evidence="9">
        <text>ATP + H2O = ADP + phosphate + H(+)</text>
        <dbReference type="Rhea" id="RHEA:13065"/>
        <dbReference type="ChEBI" id="CHEBI:15377"/>
        <dbReference type="ChEBI" id="CHEBI:15378"/>
        <dbReference type="ChEBI" id="CHEBI:30616"/>
        <dbReference type="ChEBI" id="CHEBI:43474"/>
        <dbReference type="ChEBI" id="CHEBI:456216"/>
        <dbReference type="EC" id="5.6.2.4"/>
    </reaction>
</comment>
<evidence type="ECO:0000313" key="13">
    <source>
        <dbReference type="EMBL" id="PWL04018.1"/>
    </source>
</evidence>
<keyword evidence="4" id="KW-0347">Helicase</keyword>
<evidence type="ECO:0000256" key="6">
    <source>
        <dbReference type="ARBA" id="ARBA00023235"/>
    </source>
</evidence>
<proteinExistence type="inferred from homology"/>
<dbReference type="SUPFAM" id="SSF52540">
    <property type="entry name" value="P-loop containing nucleoside triphosphate hydrolases"/>
    <property type="match status" value="2"/>
</dbReference>